<dbReference type="HOGENOM" id="CLU_1887364_0_0_1"/>
<sequence>MMQVATSVMVRLFYQKTIEKLKTKQCHNDKEEPIHTQRAYSSSSSSISASLSGSNPWFLLLASSKAFSNNSCCLLTLLLVFLPQPKEVVSAVAASSGLSIRSFDLFSSLSRLSFSTWAANCFFANSLDAIFLKSK</sequence>
<proteinExistence type="predicted"/>
<dbReference type="EMBL" id="FN393086">
    <property type="protein sequence ID" value="CAY82451.1"/>
    <property type="molecule type" value="Genomic_DNA"/>
</dbReference>
<gene>
    <name evidence="1" type="ORF">EC1118_1N9_2025g</name>
</gene>
<protein>
    <submittedName>
        <fullName evidence="1">EC1118_1N9_2025p</fullName>
    </submittedName>
</protein>
<dbReference type="AlphaFoldDB" id="C8ZG78"/>
<organism evidence="1">
    <name type="scientific">Saccharomyces cerevisiae (strain Lalvin EC1118 / Prise de mousse)</name>
    <name type="common">Baker's yeast</name>
    <dbReference type="NCBI Taxonomy" id="643680"/>
    <lineage>
        <taxon>Eukaryota</taxon>
        <taxon>Fungi</taxon>
        <taxon>Dikarya</taxon>
        <taxon>Ascomycota</taxon>
        <taxon>Saccharomycotina</taxon>
        <taxon>Saccharomycetes</taxon>
        <taxon>Saccharomycetales</taxon>
        <taxon>Saccharomycetaceae</taxon>
        <taxon>Saccharomyces</taxon>
    </lineage>
</organism>
<name>C8ZG78_YEAS8</name>
<reference evidence="1" key="1">
    <citation type="journal article" date="2009" name="Proc. Natl. Acad. Sci. U.S.A.">
        <title>Eukaryote-to-eukaryote gene transfer events revealed by the genome sequence of the wine yeast Saccharomyces cerevisiae EC1118.</title>
        <authorList>
            <person name="Novo M."/>
            <person name="Bigey F."/>
            <person name="Beyne E."/>
            <person name="Galeote V."/>
            <person name="Gavory F."/>
            <person name="Mallet S."/>
            <person name="Cambot B."/>
            <person name="Legras J.L."/>
            <person name="Wincker P."/>
            <person name="Casaregola S."/>
            <person name="Dequin S."/>
        </authorList>
    </citation>
    <scope>NUCLEOTIDE SEQUENCE [LARGE SCALE GENOMIC DNA]</scope>
    <source>
        <strain evidence="1">Lalvin EC1118</strain>
        <strain>Lalvin EC1118 / Prise de mousse</strain>
    </source>
</reference>
<accession>C8ZG78</accession>
<evidence type="ECO:0000313" key="1">
    <source>
        <dbReference type="EMBL" id="CAY82451.1"/>
    </source>
</evidence>